<dbReference type="AlphaFoldDB" id="A0A2T2WD31"/>
<reference evidence="2 3" key="1">
    <citation type="journal article" date="2014" name="BMC Genomics">
        <title>Comparison of environmental and isolate Sulfobacillus genomes reveals diverse carbon, sulfur, nitrogen, and hydrogen metabolisms.</title>
        <authorList>
            <person name="Justice N.B."/>
            <person name="Norman A."/>
            <person name="Brown C.T."/>
            <person name="Singh A."/>
            <person name="Thomas B.C."/>
            <person name="Banfield J.F."/>
        </authorList>
    </citation>
    <scope>NUCLEOTIDE SEQUENCE [LARGE SCALE GENOMIC DNA]</scope>
    <source>
        <strain evidence="2">AMDSBA3</strain>
    </source>
</reference>
<feature type="region of interest" description="Disordered" evidence="1">
    <location>
        <begin position="1"/>
        <end position="22"/>
    </location>
</feature>
<dbReference type="EMBL" id="PXYV01000084">
    <property type="protein sequence ID" value="PSR20130.1"/>
    <property type="molecule type" value="Genomic_DNA"/>
</dbReference>
<gene>
    <name evidence="2" type="ORF">C7B45_16405</name>
</gene>
<evidence type="ECO:0000313" key="3">
    <source>
        <dbReference type="Proteomes" id="UP000241848"/>
    </source>
</evidence>
<evidence type="ECO:0000313" key="2">
    <source>
        <dbReference type="EMBL" id="PSR20130.1"/>
    </source>
</evidence>
<dbReference type="Proteomes" id="UP000241848">
    <property type="component" value="Unassembled WGS sequence"/>
</dbReference>
<protein>
    <submittedName>
        <fullName evidence="2">Uncharacterized protein</fullName>
    </submittedName>
</protein>
<accession>A0A2T2WD31</accession>
<feature type="compositionally biased region" description="Polar residues" evidence="1">
    <location>
        <begin position="1"/>
        <end position="19"/>
    </location>
</feature>
<sequence length="272" mass="31362">MRNQPMTAPTRANKTPMTSEKQRRLYVIDPTHPDAPRPIEPRTQHTTTTRLTMAKPANGDWHYPTIPRDWSRFVAWEYHQWTPVPTGIAGLRLMLLTPGGWDEPEVLEAMRTHQATTRTLWPLATGTGSQQLLRRLGPIQYDPTHREEPLRVLWRKDDVDYILNPATPETSDAPWDVWDLSAASTETHQAYRLFIAAPPDKSAQWVTRALARQLMLRDTTRWWWDMINQGQTTLTRLADAAYEPTAASDRLVAWLPVPGFHLVFAESTRRTR</sequence>
<evidence type="ECO:0000256" key="1">
    <source>
        <dbReference type="SAM" id="MobiDB-lite"/>
    </source>
</evidence>
<name>A0A2T2WD31_9FIRM</name>
<comment type="caution">
    <text evidence="2">The sequence shown here is derived from an EMBL/GenBank/DDBJ whole genome shotgun (WGS) entry which is preliminary data.</text>
</comment>
<organism evidence="2 3">
    <name type="scientific">Sulfobacillus acidophilus</name>
    <dbReference type="NCBI Taxonomy" id="53633"/>
    <lineage>
        <taxon>Bacteria</taxon>
        <taxon>Bacillati</taxon>
        <taxon>Bacillota</taxon>
        <taxon>Clostridia</taxon>
        <taxon>Eubacteriales</taxon>
        <taxon>Clostridiales Family XVII. Incertae Sedis</taxon>
        <taxon>Sulfobacillus</taxon>
    </lineage>
</organism>
<proteinExistence type="predicted"/>